<sequence>MMYSGKCTTDENPCEELECKHYRECSIDKRGHATCVCPPPCEMKMKPVCGNDDRTYSSLCELKRTACTFNLTLEPAYQGVCGEMGPCSHHVCRFGAVCQEKNGIAACQCFTCSSEFQPVCGSDGITYGNICKLKLESCKQQQEIRVMYTAPCDGCESRKCDFYSMCVPNEDIGTQCVCPTSCTDAKLLKGPVCGNDGVTYVNECEMRMISCKTQQLISVSYRGPCNSCNGEECPIDGDDCKSGNCQCPVKCEGVREEPVCASSNKTFINECEFQKANCERSPDLLPLTILFYGNCSERFTAASTLTPYSSVGVDSKLGNIEFSHTKRLSYNNTELDLETAEKCRDIICDFDATCEIGPDNFPRCTCQFDCENIASEQSVCASDKKMYPTLCAMKMEACQRQQELRLRPLEVCKGSEVKPCNGEKPVVDPFTNEEFDCGNNANRRDCPTGSYCHITLTVARCCPIEVKKESNSCKDSWYGCCPDEKTPAQGPNNAGCPSVCRCNRLGSYSKSCDPTTLQCPCKPGVGGQKCDSCLPGFWGLQHIDKGSVGCIPCACSAFGSVRVDCEQMTGRCVCKPGVQGNKCTFCSNPDKVLGPNGCVPADVAAPPPTTCKELTCHFGASCVEQGGTAFCDCYNECNEKTDNQIVCGSDDQTYTSSCQLQLLACRLQKDIVVQAFGPCKDDTLPGTELPFRRYTPLQFTQSDESNSPLSKSTRHLMVPDLKVYYERAGSYIPPRSSYPDTQYISNSASIGNDLYPSSGTGIFESRGEHIAAAYRPTPATVRVITALLGDLCSNDSDCLILHSSCVGGACTCLPGYAESSDRQACNEASTTEEFRACFSSPCAEGSRCVDLPAASFACICSVNFTGQLCDIPISKTNFDVPSFDGQAYIRLKPLKAYYKLSIEIEFKAYTNNGILLYNQQRENGQGDFVSIAVVNGFIEFRYNLGNGPTVIKSLDKIQLNRYHTVVVKRYRRDGFLKLNEDESIVGQSKGTWEALDLAEETFVGNVITTYKKVYENIGTNQGLRGCIRRLKIGRRGVKLNGDVDDFVLGVQGIQECGSDPCSGSPCQNDGICQAVDSELYRCECGPSFIGDFCENVIDPCLSNPCKGGSECFSLDTENFMCQCPAGRKGRTCDLVDTNWSVKIPEFNGSSYLKLPTLKGVMKTFSLEVVFLSKSLNGLILYNGQKKKNKGDFISVNLVGGFVQFRFNLGSGIANITSSKPIEINKWHRLRVLRDGREGFLQLDDSSIEKGWSGASLTDLNLELPFFIGSVESWREIHRLSEANKGFKGALQRLVVNGESIPISANFPECSSLPENITTCSSGVGLYDGPPCVSSKTPCHNNGLCIPNLDDYICKCPPSFEGKHCQIAKEEGISVKFTGETFLQYRNRGYKNETFYDYEEDYAEQEYLEVLEDYELDFGYEPTESYSDFDFPWKKAERGNKYIFKLRTFASDGLLLWRSKTRSIQEDYFSVAIVNGYPELSYNLGKQKAFWAIRTKRRIDDGEWHTLEVRRRKKMGFISVDHETPAKGVSNNGALTLSTNSKLWIGGMPSLPPGLPSAYYKGFEGCVKHVSISSRPLNLLKHISPKKIEFCHDNEI</sequence>
<feature type="domain" description="Kazal-like" evidence="19">
    <location>
        <begin position="625"/>
        <end position="681"/>
    </location>
</feature>
<dbReference type="InParanoid" id="A0A7F5R8R0"/>
<gene>
    <name evidence="21" type="primary">LOC108742697</name>
</gene>
<keyword evidence="6" id="KW-0677">Repeat</keyword>
<dbReference type="Gene3D" id="2.60.120.200">
    <property type="match status" value="3"/>
</dbReference>
<dbReference type="PROSITE" id="PS50027">
    <property type="entry name" value="EGF_LAM_2"/>
    <property type="match status" value="1"/>
</dbReference>
<keyword evidence="12 15" id="KW-0424">Laminin EGF-like domain</keyword>
<evidence type="ECO:0000256" key="2">
    <source>
        <dbReference type="ARBA" id="ARBA00022525"/>
    </source>
</evidence>
<dbReference type="GO" id="GO:0009653">
    <property type="term" value="P:anatomical structure morphogenesis"/>
    <property type="evidence" value="ECO:0007669"/>
    <property type="project" value="UniProtKB-ARBA"/>
</dbReference>
<dbReference type="Pfam" id="PF00053">
    <property type="entry name" value="EGF_laminin"/>
    <property type="match status" value="2"/>
</dbReference>
<keyword evidence="5" id="KW-0732">Signal</keyword>
<dbReference type="SMART" id="SM00280">
    <property type="entry name" value="KAZAL"/>
    <property type="match status" value="6"/>
</dbReference>
<dbReference type="GO" id="GO:0012505">
    <property type="term" value="C:endomembrane system"/>
    <property type="evidence" value="ECO:0007669"/>
    <property type="project" value="UniProtKB-SubCell"/>
</dbReference>
<proteinExistence type="predicted"/>
<dbReference type="GO" id="GO:0007155">
    <property type="term" value="P:cell adhesion"/>
    <property type="evidence" value="ECO:0007669"/>
    <property type="project" value="InterPro"/>
</dbReference>
<feature type="disulfide bond" evidence="15">
    <location>
        <begin position="502"/>
        <end position="519"/>
    </location>
</feature>
<feature type="domain" description="Kazal-like" evidence="19">
    <location>
        <begin position="36"/>
        <end position="83"/>
    </location>
</feature>
<evidence type="ECO:0000259" key="19">
    <source>
        <dbReference type="PROSITE" id="PS51465"/>
    </source>
</evidence>
<evidence type="ECO:0000313" key="20">
    <source>
        <dbReference type="Proteomes" id="UP000192223"/>
    </source>
</evidence>
<dbReference type="Proteomes" id="UP000192223">
    <property type="component" value="Unplaced"/>
</dbReference>
<dbReference type="SUPFAM" id="SSF49899">
    <property type="entry name" value="Concanavalin A-like lectins/glucanases"/>
    <property type="match status" value="3"/>
</dbReference>
<dbReference type="SUPFAM" id="SSF57184">
    <property type="entry name" value="Growth factor receptor domain"/>
    <property type="match status" value="1"/>
</dbReference>
<evidence type="ECO:0000256" key="3">
    <source>
        <dbReference type="ARBA" id="ARBA00022530"/>
    </source>
</evidence>
<dbReference type="Gene3D" id="3.30.60.30">
    <property type="match status" value="6"/>
</dbReference>
<evidence type="ECO:0000256" key="10">
    <source>
        <dbReference type="ARBA" id="ARBA00023157"/>
    </source>
</evidence>
<feature type="disulfide bond" evidence="14">
    <location>
        <begin position="1355"/>
        <end position="1364"/>
    </location>
</feature>
<dbReference type="SMART" id="SM00180">
    <property type="entry name" value="EGF_Lam"/>
    <property type="match status" value="2"/>
</dbReference>
<feature type="disulfide bond" evidence="15">
    <location>
        <begin position="521"/>
        <end position="530"/>
    </location>
</feature>
<dbReference type="InterPro" id="IPR009030">
    <property type="entry name" value="Growth_fac_rcpt_cys_sf"/>
</dbReference>
<evidence type="ECO:0000256" key="12">
    <source>
        <dbReference type="ARBA" id="ARBA00023292"/>
    </source>
</evidence>
<dbReference type="CDD" id="cd00110">
    <property type="entry name" value="LamG"/>
    <property type="match status" value="3"/>
</dbReference>
<dbReference type="Pfam" id="PF07648">
    <property type="entry name" value="Kazal_2"/>
    <property type="match status" value="6"/>
</dbReference>
<dbReference type="PROSITE" id="PS50026">
    <property type="entry name" value="EGF_3"/>
    <property type="match status" value="4"/>
</dbReference>
<evidence type="ECO:0000256" key="11">
    <source>
        <dbReference type="ARBA" id="ARBA00023180"/>
    </source>
</evidence>
<dbReference type="InterPro" id="IPR000742">
    <property type="entry name" value="EGF"/>
</dbReference>
<dbReference type="RefSeq" id="XP_025832349.1">
    <property type="nucleotide sequence ID" value="XM_025976564.1"/>
</dbReference>
<dbReference type="CDD" id="cd00055">
    <property type="entry name" value="EGF_Lam"/>
    <property type="match status" value="2"/>
</dbReference>
<evidence type="ECO:0000256" key="6">
    <source>
        <dbReference type="ARBA" id="ARBA00022737"/>
    </source>
</evidence>
<keyword evidence="20" id="KW-1185">Reference proteome</keyword>
<feature type="domain" description="Laminin G" evidence="16">
    <location>
        <begin position="1141"/>
        <end position="1319"/>
    </location>
</feature>
<organism evidence="20 21">
    <name type="scientific">Agrilus planipennis</name>
    <name type="common">Emerald ash borer</name>
    <name type="synonym">Agrilus marcopoli</name>
    <dbReference type="NCBI Taxonomy" id="224129"/>
    <lineage>
        <taxon>Eukaryota</taxon>
        <taxon>Metazoa</taxon>
        <taxon>Ecdysozoa</taxon>
        <taxon>Arthropoda</taxon>
        <taxon>Hexapoda</taxon>
        <taxon>Insecta</taxon>
        <taxon>Pterygota</taxon>
        <taxon>Neoptera</taxon>
        <taxon>Endopterygota</taxon>
        <taxon>Coleoptera</taxon>
        <taxon>Polyphaga</taxon>
        <taxon>Elateriformia</taxon>
        <taxon>Buprestoidea</taxon>
        <taxon>Buprestidae</taxon>
        <taxon>Agrilinae</taxon>
        <taxon>Agrilus</taxon>
    </lineage>
</organism>
<dbReference type="FunFam" id="3.30.60.30:FF:000024">
    <property type="entry name" value="Transmembrane agrin"/>
    <property type="match status" value="2"/>
</dbReference>
<dbReference type="InterPro" id="IPR050372">
    <property type="entry name" value="Neurexin-related_CASP"/>
</dbReference>
<feature type="domain" description="Kazal-like" evidence="19">
    <location>
        <begin position="93"/>
        <end position="154"/>
    </location>
</feature>
<keyword evidence="7" id="KW-0221">Differentiation</keyword>
<evidence type="ECO:0000256" key="1">
    <source>
        <dbReference type="ARBA" id="ARBA00004302"/>
    </source>
</evidence>
<dbReference type="Pfam" id="PF00054">
    <property type="entry name" value="Laminin_G_1"/>
    <property type="match status" value="3"/>
</dbReference>
<feature type="disulfide bond" evidence="14">
    <location>
        <begin position="1123"/>
        <end position="1132"/>
    </location>
</feature>
<protein>
    <submittedName>
        <fullName evidence="21">Agrin isoform X4</fullName>
    </submittedName>
</protein>
<comment type="caution">
    <text evidence="14">Lacks conserved residue(s) required for the propagation of feature annotation.</text>
</comment>
<keyword evidence="2" id="KW-0964">Secreted</keyword>
<dbReference type="PROSITE" id="PS50025">
    <property type="entry name" value="LAM_G_DOMAIN"/>
    <property type="match status" value="3"/>
</dbReference>
<feature type="domain" description="EGF-like" evidence="17">
    <location>
        <begin position="1057"/>
        <end position="1094"/>
    </location>
</feature>
<name>A0A7F5R8R0_AGRPL</name>
<evidence type="ECO:0000256" key="9">
    <source>
        <dbReference type="ARBA" id="ARBA00023136"/>
    </source>
</evidence>
<evidence type="ECO:0000256" key="7">
    <source>
        <dbReference type="ARBA" id="ARBA00022782"/>
    </source>
</evidence>
<dbReference type="InterPro" id="IPR000633">
    <property type="entry name" value="Vinculin_CS"/>
</dbReference>
<dbReference type="GO" id="GO:0005198">
    <property type="term" value="F:structural molecule activity"/>
    <property type="evidence" value="ECO:0007669"/>
    <property type="project" value="InterPro"/>
</dbReference>
<dbReference type="GeneID" id="108742697"/>
<feature type="domain" description="Laminin EGF-like" evidence="18">
    <location>
        <begin position="500"/>
        <end position="552"/>
    </location>
</feature>
<keyword evidence="11" id="KW-0325">Glycoprotein</keyword>
<evidence type="ECO:0000256" key="5">
    <source>
        <dbReference type="ARBA" id="ARBA00022729"/>
    </source>
</evidence>
<dbReference type="FunFam" id="2.10.25.10:FF:000209">
    <property type="entry name" value="Laminin subunit alpha 5"/>
    <property type="match status" value="1"/>
</dbReference>
<dbReference type="SMART" id="SM00274">
    <property type="entry name" value="FOLN"/>
    <property type="match status" value="4"/>
</dbReference>
<feature type="domain" description="EGF-like" evidence="17">
    <location>
        <begin position="1327"/>
        <end position="1365"/>
    </location>
</feature>
<dbReference type="PROSITE" id="PS00663">
    <property type="entry name" value="VINCULIN_1"/>
    <property type="match status" value="1"/>
</dbReference>
<dbReference type="SMART" id="SM00282">
    <property type="entry name" value="LamG"/>
    <property type="match status" value="3"/>
</dbReference>
<dbReference type="Gene3D" id="2.10.25.10">
    <property type="entry name" value="Laminin"/>
    <property type="match status" value="6"/>
</dbReference>
<dbReference type="CDD" id="cd00104">
    <property type="entry name" value="KAZAL_FS"/>
    <property type="match status" value="4"/>
</dbReference>
<feature type="domain" description="Laminin G" evidence="16">
    <location>
        <begin position="878"/>
        <end position="1056"/>
    </location>
</feature>
<dbReference type="GO" id="GO:0005509">
    <property type="term" value="F:calcium ion binding"/>
    <property type="evidence" value="ECO:0007669"/>
    <property type="project" value="InterPro"/>
</dbReference>
<dbReference type="SMART" id="SM00179">
    <property type="entry name" value="EGF_CA"/>
    <property type="match status" value="4"/>
</dbReference>
<dbReference type="PROSITE" id="PS00022">
    <property type="entry name" value="EGF_1"/>
    <property type="match status" value="4"/>
</dbReference>
<feature type="domain" description="Kazal-like" evidence="19">
    <location>
        <begin position="170"/>
        <end position="227"/>
    </location>
</feature>
<dbReference type="SMART" id="SM00181">
    <property type="entry name" value="EGF"/>
    <property type="match status" value="6"/>
</dbReference>
<dbReference type="Pfam" id="PF00008">
    <property type="entry name" value="EGF"/>
    <property type="match status" value="3"/>
</dbReference>
<evidence type="ECO:0000256" key="14">
    <source>
        <dbReference type="PROSITE-ProRule" id="PRU00076"/>
    </source>
</evidence>
<dbReference type="InterPro" id="IPR002049">
    <property type="entry name" value="LE_dom"/>
</dbReference>
<dbReference type="GO" id="GO:0030154">
    <property type="term" value="P:cell differentiation"/>
    <property type="evidence" value="ECO:0007669"/>
    <property type="project" value="UniProtKB-KW"/>
</dbReference>
<dbReference type="PANTHER" id="PTHR15036">
    <property type="entry name" value="PIKACHURIN-LIKE PROTEIN"/>
    <property type="match status" value="1"/>
</dbReference>
<dbReference type="SUPFAM" id="SSF57196">
    <property type="entry name" value="EGF/Laminin"/>
    <property type="match status" value="1"/>
</dbReference>
<reference evidence="21" key="1">
    <citation type="submission" date="2025-08" db="UniProtKB">
        <authorList>
            <consortium name="RefSeq"/>
        </authorList>
    </citation>
    <scope>IDENTIFICATION</scope>
    <source>
        <tissue evidence="21">Entire body</tissue>
    </source>
</reference>
<dbReference type="InterPro" id="IPR002350">
    <property type="entry name" value="Kazal_dom"/>
</dbReference>
<dbReference type="GO" id="GO:0048513">
    <property type="term" value="P:animal organ development"/>
    <property type="evidence" value="ECO:0007669"/>
    <property type="project" value="UniProtKB-ARBA"/>
</dbReference>
<feature type="domain" description="Laminin G" evidence="16">
    <location>
        <begin position="1412"/>
        <end position="1590"/>
    </location>
</feature>
<dbReference type="InterPro" id="IPR001881">
    <property type="entry name" value="EGF-like_Ca-bd_dom"/>
</dbReference>
<feature type="domain" description="Kazal-like" evidence="19">
    <location>
        <begin position="241"/>
        <end position="297"/>
    </location>
</feature>
<dbReference type="PROSITE" id="PS51465">
    <property type="entry name" value="KAZAL_2"/>
    <property type="match status" value="5"/>
</dbReference>
<dbReference type="PANTHER" id="PTHR15036:SF85">
    <property type="entry name" value="SP2353, ISOFORM A"/>
    <property type="match status" value="1"/>
</dbReference>
<feature type="domain" description="EGF-like" evidence="17">
    <location>
        <begin position="1096"/>
        <end position="1133"/>
    </location>
</feature>
<evidence type="ECO:0000256" key="15">
    <source>
        <dbReference type="PROSITE-ProRule" id="PRU00460"/>
    </source>
</evidence>
<dbReference type="PRINTS" id="PR00011">
    <property type="entry name" value="EGFLAMININ"/>
</dbReference>
<dbReference type="FunFam" id="2.10.25.10:FF:000095">
    <property type="entry name" value="Notch, isoform B"/>
    <property type="match status" value="1"/>
</dbReference>
<evidence type="ECO:0000256" key="8">
    <source>
        <dbReference type="ARBA" id="ARBA00022869"/>
    </source>
</evidence>
<dbReference type="PROSITE" id="PS01248">
    <property type="entry name" value="EGF_LAM_1"/>
    <property type="match status" value="1"/>
</dbReference>
<evidence type="ECO:0000256" key="4">
    <source>
        <dbReference type="ARBA" id="ARBA00022536"/>
    </source>
</evidence>
<dbReference type="GO" id="GO:0005576">
    <property type="term" value="C:extracellular region"/>
    <property type="evidence" value="ECO:0007669"/>
    <property type="project" value="UniProtKB-ARBA"/>
</dbReference>
<dbReference type="InterPro" id="IPR001791">
    <property type="entry name" value="Laminin_G"/>
</dbReference>
<feature type="disulfide bond" evidence="14">
    <location>
        <begin position="860"/>
        <end position="869"/>
    </location>
</feature>
<dbReference type="InterPro" id="IPR003645">
    <property type="entry name" value="Fol_N"/>
</dbReference>
<dbReference type="InterPro" id="IPR013320">
    <property type="entry name" value="ConA-like_dom_sf"/>
</dbReference>
<feature type="domain" description="EGF-like" evidence="17">
    <location>
        <begin position="833"/>
        <end position="870"/>
    </location>
</feature>
<keyword evidence="4 14" id="KW-0245">EGF-like domain</keyword>
<evidence type="ECO:0000259" key="18">
    <source>
        <dbReference type="PROSITE" id="PS50027"/>
    </source>
</evidence>
<dbReference type="GO" id="GO:0005604">
    <property type="term" value="C:basement membrane"/>
    <property type="evidence" value="ECO:0007669"/>
    <property type="project" value="UniProtKB-SubCell"/>
</dbReference>
<comment type="subcellular location">
    <subcellularLocation>
        <location evidence="13">Endomembrane system</location>
        <topology evidence="13">Peripheral membrane protein</topology>
        <orientation evidence="13">Cytoplasmic side</orientation>
    </subcellularLocation>
    <subcellularLocation>
        <location evidence="1">Secreted</location>
        <location evidence="1">Extracellular space</location>
        <location evidence="1">Extracellular matrix</location>
        <location evidence="1">Basement membrane</location>
    </subcellularLocation>
</comment>
<evidence type="ECO:0000256" key="13">
    <source>
        <dbReference type="ARBA" id="ARBA00029433"/>
    </source>
</evidence>
<keyword evidence="10 14" id="KW-1015">Disulfide bond</keyword>
<evidence type="ECO:0000259" key="16">
    <source>
        <dbReference type="PROSITE" id="PS50025"/>
    </source>
</evidence>
<keyword evidence="3" id="KW-0272">Extracellular matrix</keyword>
<keyword evidence="8" id="KW-0084">Basement membrane</keyword>
<dbReference type="CDD" id="cd00054">
    <property type="entry name" value="EGF_CA"/>
    <property type="match status" value="1"/>
</dbReference>
<evidence type="ECO:0000313" key="21">
    <source>
        <dbReference type="RefSeq" id="XP_025832349.1"/>
    </source>
</evidence>
<dbReference type="SUPFAM" id="SSF100895">
    <property type="entry name" value="Kazal-type serine protease inhibitors"/>
    <property type="match status" value="6"/>
</dbReference>
<dbReference type="InterPro" id="IPR036058">
    <property type="entry name" value="Kazal_dom_sf"/>
</dbReference>
<dbReference type="GO" id="GO:0048731">
    <property type="term" value="P:system development"/>
    <property type="evidence" value="ECO:0007669"/>
    <property type="project" value="UniProtKB-ARBA"/>
</dbReference>
<dbReference type="GO" id="GO:0015629">
    <property type="term" value="C:actin cytoskeleton"/>
    <property type="evidence" value="ECO:0007669"/>
    <property type="project" value="InterPro"/>
</dbReference>
<accession>A0A7F5R8R0</accession>
<evidence type="ECO:0000259" key="17">
    <source>
        <dbReference type="PROSITE" id="PS50026"/>
    </source>
</evidence>
<dbReference type="OrthoDB" id="88467at2759"/>
<feature type="disulfide bond" evidence="14">
    <location>
        <begin position="1084"/>
        <end position="1093"/>
    </location>
</feature>
<keyword evidence="9" id="KW-0472">Membrane</keyword>
<feature type="disulfide bond" evidence="15">
    <location>
        <begin position="500"/>
        <end position="512"/>
    </location>
</feature>